<gene>
    <name evidence="2" type="ORF">DILT_LOCUS29</name>
</gene>
<organism evidence="2 3">
    <name type="scientific">Dibothriocephalus latus</name>
    <name type="common">Fish tapeworm</name>
    <name type="synonym">Diphyllobothrium latum</name>
    <dbReference type="NCBI Taxonomy" id="60516"/>
    <lineage>
        <taxon>Eukaryota</taxon>
        <taxon>Metazoa</taxon>
        <taxon>Spiralia</taxon>
        <taxon>Lophotrochozoa</taxon>
        <taxon>Platyhelminthes</taxon>
        <taxon>Cestoda</taxon>
        <taxon>Eucestoda</taxon>
        <taxon>Diphyllobothriidea</taxon>
        <taxon>Diphyllobothriidae</taxon>
        <taxon>Dibothriocephalus</taxon>
    </lineage>
</organism>
<accession>A0A3P6QFY0</accession>
<feature type="region of interest" description="Disordered" evidence="1">
    <location>
        <begin position="1"/>
        <end position="36"/>
    </location>
</feature>
<dbReference type="Proteomes" id="UP000281553">
    <property type="component" value="Unassembled WGS sequence"/>
</dbReference>
<dbReference type="AlphaFoldDB" id="A0A3P6QFY0"/>
<sequence>MNWDGGNNGNEMDGPQPRQSKRMRVESGPCDQPALSRPKITFGTYLDKPSNQLLDDLQYSGRLPMPNEQRKYIFNQPRLPRTATYYAYSMRHCQMREVVGCRWSR</sequence>
<keyword evidence="3" id="KW-1185">Reference proteome</keyword>
<evidence type="ECO:0000256" key="1">
    <source>
        <dbReference type="SAM" id="MobiDB-lite"/>
    </source>
</evidence>
<evidence type="ECO:0000313" key="2">
    <source>
        <dbReference type="EMBL" id="VDK29538.1"/>
    </source>
</evidence>
<name>A0A3P6QFY0_DIBLA</name>
<evidence type="ECO:0000313" key="3">
    <source>
        <dbReference type="Proteomes" id="UP000281553"/>
    </source>
</evidence>
<reference evidence="2 3" key="1">
    <citation type="submission" date="2018-11" db="EMBL/GenBank/DDBJ databases">
        <authorList>
            <consortium name="Pathogen Informatics"/>
        </authorList>
    </citation>
    <scope>NUCLEOTIDE SEQUENCE [LARGE SCALE GENOMIC DNA]</scope>
</reference>
<protein>
    <submittedName>
        <fullName evidence="2">Uncharacterized protein</fullName>
    </submittedName>
</protein>
<proteinExistence type="predicted"/>
<dbReference type="EMBL" id="UYRU01000129">
    <property type="protein sequence ID" value="VDK29538.1"/>
    <property type="molecule type" value="Genomic_DNA"/>
</dbReference>